<evidence type="ECO:0000256" key="1">
    <source>
        <dbReference type="ARBA" id="ARBA00010088"/>
    </source>
</evidence>
<name>A0A8H5FRT7_9AGAR</name>
<keyword evidence="5" id="KW-1185">Reference proteome</keyword>
<comment type="similarity">
    <text evidence="1">Belongs to the peptidase S33 family.</text>
</comment>
<dbReference type="GO" id="GO:0006508">
    <property type="term" value="P:proteolysis"/>
    <property type="evidence" value="ECO:0007669"/>
    <property type="project" value="InterPro"/>
</dbReference>
<dbReference type="PIRSF" id="PIRSF005539">
    <property type="entry name" value="Pept_S33_TRI_F1"/>
    <property type="match status" value="1"/>
</dbReference>
<dbReference type="Gene3D" id="3.40.50.1820">
    <property type="entry name" value="alpha/beta hydrolase"/>
    <property type="match status" value="1"/>
</dbReference>
<dbReference type="InterPro" id="IPR002410">
    <property type="entry name" value="Peptidase_S33"/>
</dbReference>
<sequence>MSEHIPTTEGTMTWTISSTKKECRTWYKIYGDLKSGIRPLVVLHGGPGMTSDVLTPFSTLTAQRSIPVILYDQIGNGRTTHFPDKKGDTNFWVEQLFLDELKGLLNHLGIYKNYDLLGNSWGGKLAARHAARQPGGLNRLIIMSSPASQDLWIEAQKLCLKKLPQEVQDTVNRCEKEGKTDSEEYKDAIKVHCAHFLCRVDPMPEPLKKSFEAFEKDPTVYSTMNGASEFSITGSMKNWSMLEEAHKISVPTLLVNGAWDEAADICVYPYFKLIPRVKWVQFAESSHMAHLEEPERFFEIVGDFLEQKA</sequence>
<dbReference type="GO" id="GO:0008233">
    <property type="term" value="F:peptidase activity"/>
    <property type="evidence" value="ECO:0007669"/>
    <property type="project" value="InterPro"/>
</dbReference>
<dbReference type="InterPro" id="IPR005945">
    <property type="entry name" value="Pro_imino_pep"/>
</dbReference>
<dbReference type="NCBIfam" id="TIGR01250">
    <property type="entry name" value="pro_imino_pep_2"/>
    <property type="match status" value="1"/>
</dbReference>
<accession>A0A8H5FRT7</accession>
<dbReference type="PRINTS" id="PR00111">
    <property type="entry name" value="ABHYDROLASE"/>
</dbReference>
<evidence type="ECO:0000313" key="5">
    <source>
        <dbReference type="Proteomes" id="UP000559027"/>
    </source>
</evidence>
<dbReference type="Pfam" id="PF00561">
    <property type="entry name" value="Abhydrolase_1"/>
    <property type="match status" value="1"/>
</dbReference>
<dbReference type="PANTHER" id="PTHR43194">
    <property type="entry name" value="HYDROLASE ALPHA/BETA FOLD FAMILY"/>
    <property type="match status" value="1"/>
</dbReference>
<dbReference type="EMBL" id="JAACJO010000026">
    <property type="protein sequence ID" value="KAF5347260.1"/>
    <property type="molecule type" value="Genomic_DNA"/>
</dbReference>
<dbReference type="InterPro" id="IPR050228">
    <property type="entry name" value="Carboxylesterase_BioH"/>
</dbReference>
<organism evidence="4 5">
    <name type="scientific">Leucocoprinus leucothites</name>
    <dbReference type="NCBI Taxonomy" id="201217"/>
    <lineage>
        <taxon>Eukaryota</taxon>
        <taxon>Fungi</taxon>
        <taxon>Dikarya</taxon>
        <taxon>Basidiomycota</taxon>
        <taxon>Agaricomycotina</taxon>
        <taxon>Agaricomycetes</taxon>
        <taxon>Agaricomycetidae</taxon>
        <taxon>Agaricales</taxon>
        <taxon>Agaricineae</taxon>
        <taxon>Agaricaceae</taxon>
        <taxon>Leucocoprinus</taxon>
    </lineage>
</organism>
<dbReference type="Proteomes" id="UP000559027">
    <property type="component" value="Unassembled WGS sequence"/>
</dbReference>
<reference evidence="4 5" key="1">
    <citation type="journal article" date="2020" name="ISME J.">
        <title>Uncovering the hidden diversity of litter-decomposition mechanisms in mushroom-forming fungi.</title>
        <authorList>
            <person name="Floudas D."/>
            <person name="Bentzer J."/>
            <person name="Ahren D."/>
            <person name="Johansson T."/>
            <person name="Persson P."/>
            <person name="Tunlid A."/>
        </authorList>
    </citation>
    <scope>NUCLEOTIDE SEQUENCE [LARGE SCALE GENOMIC DNA]</scope>
    <source>
        <strain evidence="4 5">CBS 146.42</strain>
    </source>
</reference>
<proteinExistence type="inferred from homology"/>
<dbReference type="PRINTS" id="PR00793">
    <property type="entry name" value="PROAMNOPTASE"/>
</dbReference>
<dbReference type="PANTHER" id="PTHR43194:SF2">
    <property type="entry name" value="PEROXISOMAL MEMBRANE PROTEIN LPX1"/>
    <property type="match status" value="1"/>
</dbReference>
<evidence type="ECO:0000256" key="2">
    <source>
        <dbReference type="ARBA" id="ARBA00022801"/>
    </source>
</evidence>
<evidence type="ECO:0000313" key="4">
    <source>
        <dbReference type="EMBL" id="KAF5347260.1"/>
    </source>
</evidence>
<dbReference type="InterPro" id="IPR000073">
    <property type="entry name" value="AB_hydrolase_1"/>
</dbReference>
<comment type="caution">
    <text evidence="4">The sequence shown here is derived from an EMBL/GenBank/DDBJ whole genome shotgun (WGS) entry which is preliminary data.</text>
</comment>
<dbReference type="SUPFAM" id="SSF53474">
    <property type="entry name" value="alpha/beta-Hydrolases"/>
    <property type="match status" value="1"/>
</dbReference>
<evidence type="ECO:0000259" key="3">
    <source>
        <dbReference type="Pfam" id="PF00561"/>
    </source>
</evidence>
<dbReference type="OrthoDB" id="190201at2759"/>
<keyword evidence="2" id="KW-0378">Hydrolase</keyword>
<feature type="domain" description="AB hydrolase-1" evidence="3">
    <location>
        <begin position="39"/>
        <end position="294"/>
    </location>
</feature>
<gene>
    <name evidence="4" type="ORF">D9756_009940</name>
</gene>
<protein>
    <recommendedName>
        <fullName evidence="3">AB hydrolase-1 domain-containing protein</fullName>
    </recommendedName>
</protein>
<dbReference type="InterPro" id="IPR029058">
    <property type="entry name" value="AB_hydrolase_fold"/>
</dbReference>
<dbReference type="AlphaFoldDB" id="A0A8H5FRT7"/>